<evidence type="ECO:0000256" key="1">
    <source>
        <dbReference type="SAM" id="MobiDB-lite"/>
    </source>
</evidence>
<gene>
    <name evidence="2" type="ORF">N0V93_006008</name>
</gene>
<feature type="region of interest" description="Disordered" evidence="1">
    <location>
        <begin position="342"/>
        <end position="392"/>
    </location>
</feature>
<dbReference type="AlphaFoldDB" id="A0A9W9CV71"/>
<proteinExistence type="predicted"/>
<dbReference type="OrthoDB" id="5244914at2759"/>
<name>A0A9W9CV71_9PEZI</name>
<dbReference type="Proteomes" id="UP001140453">
    <property type="component" value="Unassembled WGS sequence"/>
</dbReference>
<evidence type="ECO:0000313" key="2">
    <source>
        <dbReference type="EMBL" id="KAJ4388550.1"/>
    </source>
</evidence>
<dbReference type="EMBL" id="JAPEVB010000004">
    <property type="protein sequence ID" value="KAJ4388550.1"/>
    <property type="molecule type" value="Genomic_DNA"/>
</dbReference>
<accession>A0A9W9CV71</accession>
<reference evidence="2" key="1">
    <citation type="submission" date="2022-10" db="EMBL/GenBank/DDBJ databases">
        <title>Tapping the CABI collections for fungal endophytes: first genome assemblies for Collariella, Neodidymelliopsis, Ascochyta clinopodiicola, Didymella pomorum, Didymosphaeria variabile, Neocosmospora piperis and Neocucurbitaria cava.</title>
        <authorList>
            <person name="Hill R."/>
        </authorList>
    </citation>
    <scope>NUCLEOTIDE SEQUENCE</scope>
    <source>
        <strain evidence="2">IMI 355082</strain>
    </source>
</reference>
<keyword evidence="3" id="KW-1185">Reference proteome</keyword>
<feature type="compositionally biased region" description="Basic and acidic residues" evidence="1">
    <location>
        <begin position="383"/>
        <end position="392"/>
    </location>
</feature>
<organism evidence="2 3">
    <name type="scientific">Gnomoniopsis smithogilvyi</name>
    <dbReference type="NCBI Taxonomy" id="1191159"/>
    <lineage>
        <taxon>Eukaryota</taxon>
        <taxon>Fungi</taxon>
        <taxon>Dikarya</taxon>
        <taxon>Ascomycota</taxon>
        <taxon>Pezizomycotina</taxon>
        <taxon>Sordariomycetes</taxon>
        <taxon>Sordariomycetidae</taxon>
        <taxon>Diaporthales</taxon>
        <taxon>Gnomoniaceae</taxon>
        <taxon>Gnomoniopsis</taxon>
    </lineage>
</organism>
<evidence type="ECO:0000313" key="3">
    <source>
        <dbReference type="Proteomes" id="UP001140453"/>
    </source>
</evidence>
<sequence length="470" mass="47066">MKGFESDMAAAEEMMPASAGAESMADFASGVAGSASEMADSWAVQAAAEVVSKGSSSAEAVTEALLKAGVPTDAVKSTTEAVLNAVKAAGRGWVGRPAFNAALNVIANAVTSAGVNVATAANMVVNGAMGAGLDAALAAAGVPEAALGATAAAMGEAIEAAAATGIAPVVAAISVLSSVTSSAGVAASEAMNGASSAVLSPALSAAGVAPAAIGATADAVIDAVSSAGGSSSGALMAATNIIANAASSAFKSGSLTVFKAPSSPAEALLDVLGASYNFWHIYPSLIWEAVTLLEDTSDSEILAKVIAHGPPPTLGPYRDVAFPYRRGENRRTGLPLADVLIGNGNGQGAMETGRDPPTTPPGNDERPAPPSTGLNCAATHNEGSPESRKAESKIVVDAVKSFKHDRNKFLEYLRNHPDVLSRSQKAIEAAVCKLQQQVDHDDLSGLAQTMAKGLLQSLLTVLNELKDLRH</sequence>
<protein>
    <submittedName>
        <fullName evidence="2">Uncharacterized protein</fullName>
    </submittedName>
</protein>
<comment type="caution">
    <text evidence="2">The sequence shown here is derived from an EMBL/GenBank/DDBJ whole genome shotgun (WGS) entry which is preliminary data.</text>
</comment>